<dbReference type="InterPro" id="IPR041496">
    <property type="entry name" value="YitH/HolE_GNAT"/>
</dbReference>
<dbReference type="PROSITE" id="PS51186">
    <property type="entry name" value="GNAT"/>
    <property type="match status" value="1"/>
</dbReference>
<dbReference type="InParanoid" id="G0NHS8"/>
<dbReference type="SUPFAM" id="SSF55729">
    <property type="entry name" value="Acyl-CoA N-acyltransferases (Nat)"/>
    <property type="match status" value="1"/>
</dbReference>
<organism evidence="3">
    <name type="scientific">Caenorhabditis brenneri</name>
    <name type="common">Nematode worm</name>
    <dbReference type="NCBI Taxonomy" id="135651"/>
    <lineage>
        <taxon>Eukaryota</taxon>
        <taxon>Metazoa</taxon>
        <taxon>Ecdysozoa</taxon>
        <taxon>Nematoda</taxon>
        <taxon>Chromadorea</taxon>
        <taxon>Rhabditida</taxon>
        <taxon>Rhabditina</taxon>
        <taxon>Rhabditomorpha</taxon>
        <taxon>Rhabditoidea</taxon>
        <taxon>Rhabditidae</taxon>
        <taxon>Peloderinae</taxon>
        <taxon>Caenorhabditis</taxon>
    </lineage>
</organism>
<dbReference type="Gene3D" id="3.40.630.30">
    <property type="match status" value="1"/>
</dbReference>
<dbReference type="STRING" id="135651.G0NHS8"/>
<dbReference type="InterPro" id="IPR016181">
    <property type="entry name" value="Acyl_CoA_acyltransferase"/>
</dbReference>
<dbReference type="OMA" id="KMSAKYD"/>
<dbReference type="CDD" id="cd04301">
    <property type="entry name" value="NAT_SF"/>
    <property type="match status" value="1"/>
</dbReference>
<dbReference type="HOGENOM" id="CLU_078337_0_0_1"/>
<dbReference type="Pfam" id="PF00583">
    <property type="entry name" value="Acetyltransf_1"/>
    <property type="match status" value="1"/>
</dbReference>
<proteinExistence type="predicted"/>
<dbReference type="PANTHER" id="PTHR47408">
    <property type="entry name" value="PROTEIN CBG01304-RELATED"/>
    <property type="match status" value="1"/>
</dbReference>
<dbReference type="Proteomes" id="UP000008068">
    <property type="component" value="Unassembled WGS sequence"/>
</dbReference>
<dbReference type="PANTHER" id="PTHR47408:SF2">
    <property type="entry name" value="DUF1248 DOMAIN-CONTAINING PROTEIN-RELATED"/>
    <property type="match status" value="1"/>
</dbReference>
<sequence length="309" mass="35453">MVEFETLINPPQEVWEQIVQFTADTETWNLHPADYKLWKENYNQFWLVTVVEKGTLNFAASVSLARSDGDDGSLYSIGMFYCLEKYRGQGLGKPIFQKVMDIVGDNNCTLPGAVKMSAKYDKVFGFDKYPGHWHLFSSLKIQDVMLPEKVSEKYSTKVWSDVDYDALTYYDRTICIRDRKKIMTAWFKLPDTYTRVISDKSGAIAGYGSLRLVANNRMSLAPFYADSLEAAEVLLKDLLENLPNWTKFATVELIYPGCNKDPLRLLEKFAKTKEAVSTSKFCRSQFTKILIPTPDKKVYSLSDYAHQYV</sequence>
<evidence type="ECO:0000313" key="2">
    <source>
        <dbReference type="EMBL" id="EGT31472.1"/>
    </source>
</evidence>
<feature type="domain" description="N-acetyltransferase" evidence="1">
    <location>
        <begin position="2"/>
        <end position="142"/>
    </location>
</feature>
<accession>G0NHS8</accession>
<keyword evidence="3" id="KW-1185">Reference proteome</keyword>
<reference evidence="3" key="1">
    <citation type="submission" date="2011-07" db="EMBL/GenBank/DDBJ databases">
        <authorList>
            <consortium name="Caenorhabditis brenneri Sequencing and Analysis Consortium"/>
            <person name="Wilson R.K."/>
        </authorList>
    </citation>
    <scope>NUCLEOTIDE SEQUENCE [LARGE SCALE GENOMIC DNA]</scope>
    <source>
        <strain evidence="3">PB2801</strain>
    </source>
</reference>
<dbReference type="AlphaFoldDB" id="G0NHS8"/>
<dbReference type="Gene3D" id="3.40.630.90">
    <property type="match status" value="1"/>
</dbReference>
<dbReference type="Pfam" id="PF18014">
    <property type="entry name" value="Acetyltransf_18"/>
    <property type="match status" value="1"/>
</dbReference>
<evidence type="ECO:0000259" key="1">
    <source>
        <dbReference type="PROSITE" id="PS51186"/>
    </source>
</evidence>
<dbReference type="InterPro" id="IPR000182">
    <property type="entry name" value="GNAT_dom"/>
</dbReference>
<protein>
    <recommendedName>
        <fullName evidence="1">N-acetyltransferase domain-containing protein</fullName>
    </recommendedName>
</protein>
<dbReference type="GO" id="GO:0016747">
    <property type="term" value="F:acyltransferase activity, transferring groups other than amino-acyl groups"/>
    <property type="evidence" value="ECO:0007669"/>
    <property type="project" value="InterPro"/>
</dbReference>
<dbReference type="EMBL" id="GL379886">
    <property type="protein sequence ID" value="EGT31472.1"/>
    <property type="molecule type" value="Genomic_DNA"/>
</dbReference>
<dbReference type="OrthoDB" id="6418983at2759"/>
<gene>
    <name evidence="2" type="ORF">CAEBREN_05572</name>
</gene>
<evidence type="ECO:0000313" key="3">
    <source>
        <dbReference type="Proteomes" id="UP000008068"/>
    </source>
</evidence>
<dbReference type="eggNOG" id="ENOG502S9B9">
    <property type="taxonomic scope" value="Eukaryota"/>
</dbReference>
<name>G0NHS8_CAEBE</name>